<sequence length="137" mass="15710">MYEVSNEANELRRRIDFELAEAAKEREAAEEALARAHNEMAALMDVKLNLEAEIAAYRRLLETQDGIMTAVSGKSSPDLRRPRDSYQQYYTATSSRPRMSSLSPQRRSDDRSVPVPVTDMQVHQTSNSSMTEFFTWF</sequence>
<keyword evidence="4" id="KW-1185">Reference proteome</keyword>
<dbReference type="SUPFAM" id="SSF64593">
    <property type="entry name" value="Intermediate filament protein, coiled coil region"/>
    <property type="match status" value="1"/>
</dbReference>
<dbReference type="AlphaFoldDB" id="A0A3P6SVH9"/>
<dbReference type="OrthoDB" id="2441647at2759"/>
<gene>
    <name evidence="3" type="ORF">DILT_LOCUS2364</name>
</gene>
<dbReference type="EMBL" id="UYRU01041999">
    <property type="protein sequence ID" value="VDK71855.1"/>
    <property type="molecule type" value="Genomic_DNA"/>
</dbReference>
<keyword evidence="1" id="KW-0175">Coiled coil</keyword>
<dbReference type="Proteomes" id="UP000281553">
    <property type="component" value="Unassembled WGS sequence"/>
</dbReference>
<feature type="compositionally biased region" description="Polar residues" evidence="2">
    <location>
        <begin position="85"/>
        <end position="105"/>
    </location>
</feature>
<feature type="coiled-coil region" evidence="1">
    <location>
        <begin position="8"/>
        <end position="60"/>
    </location>
</feature>
<dbReference type="PROSITE" id="PS00226">
    <property type="entry name" value="IF_ROD_1"/>
    <property type="match status" value="1"/>
</dbReference>
<dbReference type="InterPro" id="IPR018039">
    <property type="entry name" value="IF_conserved"/>
</dbReference>
<feature type="region of interest" description="Disordered" evidence="2">
    <location>
        <begin position="70"/>
        <end position="117"/>
    </location>
</feature>
<protein>
    <recommendedName>
        <fullName evidence="5">IF rod domain-containing protein</fullName>
    </recommendedName>
</protein>
<evidence type="ECO:0000256" key="1">
    <source>
        <dbReference type="SAM" id="Coils"/>
    </source>
</evidence>
<evidence type="ECO:0000256" key="2">
    <source>
        <dbReference type="SAM" id="MobiDB-lite"/>
    </source>
</evidence>
<evidence type="ECO:0008006" key="5">
    <source>
        <dbReference type="Google" id="ProtNLM"/>
    </source>
</evidence>
<accession>A0A3P6SVH9</accession>
<name>A0A3P6SVH9_DIBLA</name>
<dbReference type="Gene3D" id="1.20.5.170">
    <property type="match status" value="1"/>
</dbReference>
<organism evidence="3 4">
    <name type="scientific">Dibothriocephalus latus</name>
    <name type="common">Fish tapeworm</name>
    <name type="synonym">Diphyllobothrium latum</name>
    <dbReference type="NCBI Taxonomy" id="60516"/>
    <lineage>
        <taxon>Eukaryota</taxon>
        <taxon>Metazoa</taxon>
        <taxon>Spiralia</taxon>
        <taxon>Lophotrochozoa</taxon>
        <taxon>Platyhelminthes</taxon>
        <taxon>Cestoda</taxon>
        <taxon>Eucestoda</taxon>
        <taxon>Diphyllobothriidea</taxon>
        <taxon>Diphyllobothriidae</taxon>
        <taxon>Dibothriocephalus</taxon>
    </lineage>
</organism>
<reference evidence="3 4" key="1">
    <citation type="submission" date="2018-11" db="EMBL/GenBank/DDBJ databases">
        <authorList>
            <consortium name="Pathogen Informatics"/>
        </authorList>
    </citation>
    <scope>NUCLEOTIDE SEQUENCE [LARGE SCALE GENOMIC DNA]</scope>
</reference>
<evidence type="ECO:0000313" key="3">
    <source>
        <dbReference type="EMBL" id="VDK71855.1"/>
    </source>
</evidence>
<evidence type="ECO:0000313" key="4">
    <source>
        <dbReference type="Proteomes" id="UP000281553"/>
    </source>
</evidence>
<proteinExistence type="predicted"/>